<keyword evidence="1" id="KW-1133">Transmembrane helix</keyword>
<evidence type="ECO:0000313" key="2">
    <source>
        <dbReference type="EMBL" id="GAI62094.1"/>
    </source>
</evidence>
<proteinExistence type="predicted"/>
<feature type="transmembrane region" description="Helical" evidence="1">
    <location>
        <begin position="12"/>
        <end position="34"/>
    </location>
</feature>
<dbReference type="AlphaFoldDB" id="X1S2T0"/>
<keyword evidence="1" id="KW-0812">Transmembrane</keyword>
<accession>X1S2T0</accession>
<organism evidence="2">
    <name type="scientific">marine sediment metagenome</name>
    <dbReference type="NCBI Taxonomy" id="412755"/>
    <lineage>
        <taxon>unclassified sequences</taxon>
        <taxon>metagenomes</taxon>
        <taxon>ecological metagenomes</taxon>
    </lineage>
</organism>
<evidence type="ECO:0000256" key="1">
    <source>
        <dbReference type="SAM" id="Phobius"/>
    </source>
</evidence>
<protein>
    <submittedName>
        <fullName evidence="2">Uncharacterized protein</fullName>
    </submittedName>
</protein>
<feature type="transmembrane region" description="Helical" evidence="1">
    <location>
        <begin position="40"/>
        <end position="63"/>
    </location>
</feature>
<sequence length="154" mass="17226">MTWFLSMPIPAQVLLIIGTVASLILAVLIVYFVLKGVGYLIYYILKGVYLLLKGIFVGLYKLFEEIYYDISGKPKPVKKAPSSEEQKVNPPQTYVEPEIIKPVLKQVEIVQPNAVYCSECGSQYTEKMLEQLAETGIAFCVYCGKGYKANLVEA</sequence>
<gene>
    <name evidence="2" type="ORF">S12H4_07912</name>
</gene>
<keyword evidence="1" id="KW-0472">Membrane</keyword>
<comment type="caution">
    <text evidence="2">The sequence shown here is derived from an EMBL/GenBank/DDBJ whole genome shotgun (WGS) entry which is preliminary data.</text>
</comment>
<name>X1S2T0_9ZZZZ</name>
<reference evidence="2" key="1">
    <citation type="journal article" date="2014" name="Front. Microbiol.">
        <title>High frequency of phylogenetically diverse reductive dehalogenase-homologous genes in deep subseafloor sedimentary metagenomes.</title>
        <authorList>
            <person name="Kawai M."/>
            <person name="Futagami T."/>
            <person name="Toyoda A."/>
            <person name="Takaki Y."/>
            <person name="Nishi S."/>
            <person name="Hori S."/>
            <person name="Arai W."/>
            <person name="Tsubouchi T."/>
            <person name="Morono Y."/>
            <person name="Uchiyama I."/>
            <person name="Ito T."/>
            <person name="Fujiyama A."/>
            <person name="Inagaki F."/>
            <person name="Takami H."/>
        </authorList>
    </citation>
    <scope>NUCLEOTIDE SEQUENCE</scope>
    <source>
        <strain evidence="2">Expedition CK06-06</strain>
    </source>
</reference>
<dbReference type="EMBL" id="BARW01002991">
    <property type="protein sequence ID" value="GAI62094.1"/>
    <property type="molecule type" value="Genomic_DNA"/>
</dbReference>